<feature type="compositionally biased region" description="Polar residues" evidence="2">
    <location>
        <begin position="260"/>
        <end position="274"/>
    </location>
</feature>
<feature type="compositionally biased region" description="Polar residues" evidence="2">
    <location>
        <begin position="204"/>
        <end position="225"/>
    </location>
</feature>
<dbReference type="AlphaFoldDB" id="A0A1Q5SP23"/>
<accession>A0A1Q5SP23</accession>
<dbReference type="EMBL" id="MNBE01000773">
    <property type="protein sequence ID" value="OKO89722.1"/>
    <property type="molecule type" value="Genomic_DNA"/>
</dbReference>
<dbReference type="Pfam" id="PF07814">
    <property type="entry name" value="WAPL"/>
    <property type="match status" value="1"/>
</dbReference>
<comment type="caution">
    <text evidence="4">The sequence shown here is derived from an EMBL/GenBank/DDBJ whole genome shotgun (WGS) entry which is preliminary data.</text>
</comment>
<feature type="compositionally biased region" description="Basic residues" evidence="2">
    <location>
        <begin position="1"/>
        <end position="10"/>
    </location>
</feature>
<feature type="domain" description="Wings apart-like protein C-terminal" evidence="3">
    <location>
        <begin position="384"/>
        <end position="724"/>
    </location>
</feature>
<dbReference type="OrthoDB" id="5976022at2759"/>
<reference evidence="4 5" key="1">
    <citation type="submission" date="2016-10" db="EMBL/GenBank/DDBJ databases">
        <title>Genome sequence of the ascomycete fungus Penicillium subrubescens.</title>
        <authorList>
            <person name="De Vries R.P."/>
            <person name="Peng M."/>
            <person name="Dilokpimol A."/>
            <person name="Hilden K."/>
            <person name="Makela M.R."/>
            <person name="Grigoriev I."/>
            <person name="Riley R."/>
            <person name="Granchi Z."/>
        </authorList>
    </citation>
    <scope>NUCLEOTIDE SEQUENCE [LARGE SCALE GENOMIC DNA]</scope>
    <source>
        <strain evidence="4 5">CBS 132785</strain>
    </source>
</reference>
<dbReference type="InterPro" id="IPR011989">
    <property type="entry name" value="ARM-like"/>
</dbReference>
<gene>
    <name evidence="4" type="ORF">PENSUB_13788</name>
</gene>
<keyword evidence="5" id="KW-1185">Reference proteome</keyword>
<dbReference type="STRING" id="1316194.A0A1Q5SP23"/>
<feature type="compositionally biased region" description="Polar residues" evidence="2">
    <location>
        <begin position="14"/>
        <end position="23"/>
    </location>
</feature>
<dbReference type="InterPro" id="IPR022771">
    <property type="entry name" value="WAPL_C"/>
</dbReference>
<comment type="similarity">
    <text evidence="1">Belongs to the WAPL family.</text>
</comment>
<feature type="compositionally biased region" description="Low complexity" evidence="2">
    <location>
        <begin position="172"/>
        <end position="183"/>
    </location>
</feature>
<dbReference type="InterPro" id="IPR039874">
    <property type="entry name" value="WAPL"/>
</dbReference>
<evidence type="ECO:0000313" key="4">
    <source>
        <dbReference type="EMBL" id="OKO89722.1"/>
    </source>
</evidence>
<dbReference type="Proteomes" id="UP000186955">
    <property type="component" value="Unassembled WGS sequence"/>
</dbReference>
<evidence type="ECO:0000256" key="1">
    <source>
        <dbReference type="ARBA" id="ARBA00006854"/>
    </source>
</evidence>
<dbReference type="PANTHER" id="PTHR22100:SF13">
    <property type="entry name" value="WINGS APART-LIKE PROTEIN HOMOLOG"/>
    <property type="match status" value="1"/>
</dbReference>
<dbReference type="Gene3D" id="1.25.10.10">
    <property type="entry name" value="Leucine-rich Repeat Variant"/>
    <property type="match status" value="2"/>
</dbReference>
<dbReference type="PANTHER" id="PTHR22100">
    <property type="entry name" value="WINGS APART-LIKE PROTEIN HOMOLOG"/>
    <property type="match status" value="1"/>
</dbReference>
<feature type="region of interest" description="Disordered" evidence="2">
    <location>
        <begin position="1"/>
        <end position="293"/>
    </location>
</feature>
<evidence type="ECO:0000259" key="3">
    <source>
        <dbReference type="Pfam" id="PF07814"/>
    </source>
</evidence>
<evidence type="ECO:0000256" key="2">
    <source>
        <dbReference type="SAM" id="MobiDB-lite"/>
    </source>
</evidence>
<proteinExistence type="inferred from homology"/>
<evidence type="ECO:0000313" key="5">
    <source>
        <dbReference type="Proteomes" id="UP000186955"/>
    </source>
</evidence>
<sequence>MEQSHSRSRRLVTYGSSMRNNPRSKIATVHASAAKGSLADPSKIRSSRPSTTETSGNEHRNKQGRSSETAQAPGVLGASRKAEEDSIYDLPSSNDEDPEPTVRRKRRRYGADIDGNTALSHDPLAVRSPPDLGAKAGSQDVPIKSDPASSRTKIDSPRATRQVGRGGPQPPKISSKSKSIPQKPVEDSPMAGFRRTGPTRLVSLDTSRQSSQSKVTEASSGSVRSSPIMDPGSPSPPVHASAQGGTTTPTRKRLIDSLGTREQSADALSNMTAVSQPPSPFTPRSPSRPKAIPSLNTRADVQATESSQEPTVAVSPHLAGSRVTYARQRSFLDDLCLTGGLPGQDMTAGLEQDGLSTSQPRGFDDLPRAPLFEIEEVNNEDGSVRSIHELRRAGGNARYRGAIESIFEDIEDPHVSISGRCNSFVQLCNKLLDSKLARQFVECNFERRLVDCLSNKLDMVSAALALCVFGLAAQGRSLPYVLAATAWPKLLEIAPILLGAQDDLCVIVRARNSSLSKAAQRSVQNVAPQIHTALFADTSIPELSPCLLALHCLRVTISAFQAKGEIPDSLPAPVLSQLVNILLSESSHLEGKVATREEKFHILILGLSILEVHITSGDPAQQEQRDAMGVLSEMHGLLRLDNEAGAGRQQVQMLYLRVILNTTNSNPTLCDKFATAAMIEELASIAMAGFGNLTEDTLAQENNSLDTVILALGALINLVEQSEASRRIFLKSGGVPESILDQLLCIFSAHVDSISKADSVLEVHHNVAVGYLAVLLLALCLHAGARIRIKESLRPNGLASIMSTVNEFLQHHQKIEQELKSAHVKKEASGFLVRLQDLVNEIQRIDSE</sequence>
<name>A0A1Q5SP23_9EURO</name>
<protein>
    <recommendedName>
        <fullName evidence="3">Wings apart-like protein C-terminal domain-containing protein</fullName>
    </recommendedName>
</protein>
<organism evidence="4 5">
    <name type="scientific">Penicillium subrubescens</name>
    <dbReference type="NCBI Taxonomy" id="1316194"/>
    <lineage>
        <taxon>Eukaryota</taxon>
        <taxon>Fungi</taxon>
        <taxon>Dikarya</taxon>
        <taxon>Ascomycota</taxon>
        <taxon>Pezizomycotina</taxon>
        <taxon>Eurotiomycetes</taxon>
        <taxon>Eurotiomycetidae</taxon>
        <taxon>Eurotiales</taxon>
        <taxon>Aspergillaceae</taxon>
        <taxon>Penicillium</taxon>
    </lineage>
</organism>